<gene>
    <name evidence="3" type="ORF">Acor_49390</name>
</gene>
<dbReference type="EMBL" id="BLAD01000062">
    <property type="protein sequence ID" value="GES02873.1"/>
    <property type="molecule type" value="Genomic_DNA"/>
</dbReference>
<dbReference type="GO" id="GO:0005524">
    <property type="term" value="F:ATP binding"/>
    <property type="evidence" value="ECO:0007669"/>
    <property type="project" value="InterPro"/>
</dbReference>
<evidence type="ECO:0000313" key="3">
    <source>
        <dbReference type="EMBL" id="GES02873.1"/>
    </source>
</evidence>
<dbReference type="Proteomes" id="UP000334990">
    <property type="component" value="Unassembled WGS sequence"/>
</dbReference>
<name>A0A5M3W6R1_9ACTN</name>
<dbReference type="OrthoDB" id="3494744at2"/>
<dbReference type="SUPFAM" id="SSF82171">
    <property type="entry name" value="DPP6 N-terminal domain-like"/>
    <property type="match status" value="1"/>
</dbReference>
<dbReference type="InterPro" id="IPR011042">
    <property type="entry name" value="6-blade_b-propeller_TolB-like"/>
</dbReference>
<feature type="domain" description="Protein kinase" evidence="2">
    <location>
        <begin position="1"/>
        <end position="240"/>
    </location>
</feature>
<keyword evidence="4" id="KW-1185">Reference proteome</keyword>
<dbReference type="SUPFAM" id="SSF56112">
    <property type="entry name" value="Protein kinase-like (PK-like)"/>
    <property type="match status" value="1"/>
</dbReference>
<dbReference type="PROSITE" id="PS50011">
    <property type="entry name" value="PROTEIN_KINASE_DOM"/>
    <property type="match status" value="1"/>
</dbReference>
<evidence type="ECO:0000259" key="2">
    <source>
        <dbReference type="PROSITE" id="PS50011"/>
    </source>
</evidence>
<sequence>MPPVVPLEPRERLGPYQLTGRLAADRVFLAESPTGENVVVRRLAKPLDSRSRDAVARIWETAAVGTAHVLDVGRDYVVTEYVPGPTLEEEIAERGPLTGTALHRLAIATATALASLHRAALHHGRVRPGKVILGSDGPRLLNPDRTRTVTAFDEDVWRRPDEEEGPAADVFAWAAVVVFAATGAPPFDADADRRRSYGAADLGPMTGPLRDLVADCLAQEPEDRPTAEEALLRLLGHSGTLDTAIPDGSTTPPALLPEPGRQRSRLPVLIGGGLALALLAGAAGYFATPRTPQTITVAASTAPTPAATVPAAPAPAPLATAGLTAISLPDDAGTVFEHPDDPIRLTSLQLTTETDQRIPYIRNGQEYVRSGGHYDLSVISPDGRWLATMNEFYLARQNQMDVTFTDQKSGATFTLPTVTSPITAHYPIWSPDSRTLLVSLWFTESGDKTYPRGFMKIDPATRKTTVVETFNADDVAEFLSHPADVRSTSMAAYAWTPDGQGVASIYVTPEEGYGLRLLDSEGRVQRSMHWVGRVAGRDWFSPSGKLLLTSGCEKVLASCMWDASTGERRGTVPAEKGGLLGWFDETHLIVGRQDGDTYRVEVTDLAGKKVRMLAELHSAEDGVTQLFFDPK</sequence>
<dbReference type="SMART" id="SM00220">
    <property type="entry name" value="S_TKc"/>
    <property type="match status" value="1"/>
</dbReference>
<protein>
    <recommendedName>
        <fullName evidence="2">Protein kinase domain-containing protein</fullName>
    </recommendedName>
</protein>
<dbReference type="Gene3D" id="2.120.10.30">
    <property type="entry name" value="TolB, C-terminal domain"/>
    <property type="match status" value="1"/>
</dbReference>
<dbReference type="Gene3D" id="1.10.510.10">
    <property type="entry name" value="Transferase(Phosphotransferase) domain 1"/>
    <property type="match status" value="1"/>
</dbReference>
<proteinExistence type="predicted"/>
<dbReference type="GO" id="GO:0004672">
    <property type="term" value="F:protein kinase activity"/>
    <property type="evidence" value="ECO:0007669"/>
    <property type="project" value="InterPro"/>
</dbReference>
<comment type="caution">
    <text evidence="3">The sequence shown here is derived from an EMBL/GenBank/DDBJ whole genome shotgun (WGS) entry which is preliminary data.</text>
</comment>
<dbReference type="InterPro" id="IPR011009">
    <property type="entry name" value="Kinase-like_dom_sf"/>
</dbReference>
<dbReference type="AlphaFoldDB" id="A0A5M3W6R1"/>
<evidence type="ECO:0000313" key="4">
    <source>
        <dbReference type="Proteomes" id="UP000334990"/>
    </source>
</evidence>
<reference evidence="3 4" key="1">
    <citation type="submission" date="2019-10" db="EMBL/GenBank/DDBJ databases">
        <title>Whole genome shotgun sequence of Acrocarpospora corrugata NBRC 13972.</title>
        <authorList>
            <person name="Ichikawa N."/>
            <person name="Kimura A."/>
            <person name="Kitahashi Y."/>
            <person name="Komaki H."/>
            <person name="Oguchi A."/>
        </authorList>
    </citation>
    <scope>NUCLEOTIDE SEQUENCE [LARGE SCALE GENOMIC DNA]</scope>
    <source>
        <strain evidence="3 4">NBRC 13972</strain>
    </source>
</reference>
<accession>A0A5M3W6R1</accession>
<dbReference type="InterPro" id="IPR000719">
    <property type="entry name" value="Prot_kinase_dom"/>
</dbReference>
<evidence type="ECO:0000256" key="1">
    <source>
        <dbReference type="SAM" id="MobiDB-lite"/>
    </source>
</evidence>
<feature type="region of interest" description="Disordered" evidence="1">
    <location>
        <begin position="242"/>
        <end position="261"/>
    </location>
</feature>
<dbReference type="RefSeq" id="WP_155339080.1">
    <property type="nucleotide sequence ID" value="NZ_BAAABN010000025.1"/>
</dbReference>
<organism evidence="3 4">
    <name type="scientific">Acrocarpospora corrugata</name>
    <dbReference type="NCBI Taxonomy" id="35763"/>
    <lineage>
        <taxon>Bacteria</taxon>
        <taxon>Bacillati</taxon>
        <taxon>Actinomycetota</taxon>
        <taxon>Actinomycetes</taxon>
        <taxon>Streptosporangiales</taxon>
        <taxon>Streptosporangiaceae</taxon>
        <taxon>Acrocarpospora</taxon>
    </lineage>
</organism>